<proteinExistence type="predicted"/>
<gene>
    <name evidence="1" type="ORF">ACFSL4_11980</name>
</gene>
<keyword evidence="2" id="KW-1185">Reference proteome</keyword>
<organism evidence="1 2">
    <name type="scientific">Streptomyces caeni</name>
    <dbReference type="NCBI Taxonomy" id="2307231"/>
    <lineage>
        <taxon>Bacteria</taxon>
        <taxon>Bacillati</taxon>
        <taxon>Actinomycetota</taxon>
        <taxon>Actinomycetes</taxon>
        <taxon>Kitasatosporales</taxon>
        <taxon>Streptomycetaceae</taxon>
        <taxon>Streptomyces</taxon>
    </lineage>
</organism>
<evidence type="ECO:0000313" key="1">
    <source>
        <dbReference type="EMBL" id="MFD1658905.1"/>
    </source>
</evidence>
<dbReference type="RefSeq" id="WP_381081629.1">
    <property type="nucleotide sequence ID" value="NZ_JBHUDX010000028.1"/>
</dbReference>
<reference evidence="2" key="1">
    <citation type="journal article" date="2019" name="Int. J. Syst. Evol. Microbiol.">
        <title>The Global Catalogue of Microorganisms (GCM) 10K type strain sequencing project: providing services to taxonomists for standard genome sequencing and annotation.</title>
        <authorList>
            <consortium name="The Broad Institute Genomics Platform"/>
            <consortium name="The Broad Institute Genome Sequencing Center for Infectious Disease"/>
            <person name="Wu L."/>
            <person name="Ma J."/>
        </authorList>
    </citation>
    <scope>NUCLEOTIDE SEQUENCE [LARGE SCALE GENOMIC DNA]</scope>
    <source>
        <strain evidence="2">CGMCC 1.12470</strain>
    </source>
</reference>
<comment type="caution">
    <text evidence="1">The sequence shown here is derived from an EMBL/GenBank/DDBJ whole genome shotgun (WGS) entry which is preliminary data.</text>
</comment>
<name>A0ABW4INK2_9ACTN</name>
<evidence type="ECO:0000313" key="2">
    <source>
        <dbReference type="Proteomes" id="UP001597261"/>
    </source>
</evidence>
<protein>
    <submittedName>
        <fullName evidence="1">Uncharacterized protein</fullName>
    </submittedName>
</protein>
<dbReference type="EMBL" id="JBHUDX010000028">
    <property type="protein sequence ID" value="MFD1658905.1"/>
    <property type="molecule type" value="Genomic_DNA"/>
</dbReference>
<dbReference type="Proteomes" id="UP001597261">
    <property type="component" value="Unassembled WGS sequence"/>
</dbReference>
<accession>A0ABW4INK2</accession>
<sequence length="94" mass="9706">MRLQIAQPGGDPGASLREAFGERLDVHGRVARQGLDVHGQRDGDQRQLRVLGQVVADHREAGGVAGVVVGDAVGAPAGTRAWIRPGVGFVGGYG</sequence>